<protein>
    <submittedName>
        <fullName evidence="1">Uncharacterized protein</fullName>
    </submittedName>
</protein>
<dbReference type="Proteomes" id="UP000315082">
    <property type="component" value="Chromosome"/>
</dbReference>
<proteinExistence type="predicted"/>
<organism evidence="1 2">
    <name type="scientific">Rosistilla carotiformis</name>
    <dbReference type="NCBI Taxonomy" id="2528017"/>
    <lineage>
        <taxon>Bacteria</taxon>
        <taxon>Pseudomonadati</taxon>
        <taxon>Planctomycetota</taxon>
        <taxon>Planctomycetia</taxon>
        <taxon>Pirellulales</taxon>
        <taxon>Pirellulaceae</taxon>
        <taxon>Rosistilla</taxon>
    </lineage>
</organism>
<dbReference type="EMBL" id="CP036348">
    <property type="protein sequence ID" value="QDV70414.1"/>
    <property type="molecule type" value="Genomic_DNA"/>
</dbReference>
<gene>
    <name evidence="1" type="ORF">Poly24_41370</name>
</gene>
<accession>A0A518JY00</accession>
<keyword evidence="2" id="KW-1185">Reference proteome</keyword>
<evidence type="ECO:0000313" key="1">
    <source>
        <dbReference type="EMBL" id="QDV70414.1"/>
    </source>
</evidence>
<dbReference type="AlphaFoldDB" id="A0A518JY00"/>
<sequence>MDRKAQGRALKSLTLEYLSRFQHESIPTSVGPDNAAPMAKKNRFETVLTKTAGLW</sequence>
<evidence type="ECO:0000313" key="2">
    <source>
        <dbReference type="Proteomes" id="UP000315082"/>
    </source>
</evidence>
<reference evidence="1 2" key="1">
    <citation type="submission" date="2019-02" db="EMBL/GenBank/DDBJ databases">
        <title>Deep-cultivation of Planctomycetes and their phenomic and genomic characterization uncovers novel biology.</title>
        <authorList>
            <person name="Wiegand S."/>
            <person name="Jogler M."/>
            <person name="Boedeker C."/>
            <person name="Pinto D."/>
            <person name="Vollmers J."/>
            <person name="Rivas-Marin E."/>
            <person name="Kohn T."/>
            <person name="Peeters S.H."/>
            <person name="Heuer A."/>
            <person name="Rast P."/>
            <person name="Oberbeckmann S."/>
            <person name="Bunk B."/>
            <person name="Jeske O."/>
            <person name="Meyerdierks A."/>
            <person name="Storesund J.E."/>
            <person name="Kallscheuer N."/>
            <person name="Luecker S."/>
            <person name="Lage O.M."/>
            <person name="Pohl T."/>
            <person name="Merkel B.J."/>
            <person name="Hornburger P."/>
            <person name="Mueller R.-W."/>
            <person name="Bruemmer F."/>
            <person name="Labrenz M."/>
            <person name="Spormann A.M."/>
            <person name="Op den Camp H."/>
            <person name="Overmann J."/>
            <person name="Amann R."/>
            <person name="Jetten M.S.M."/>
            <person name="Mascher T."/>
            <person name="Medema M.H."/>
            <person name="Devos D.P."/>
            <person name="Kaster A.-K."/>
            <person name="Ovreas L."/>
            <person name="Rohde M."/>
            <person name="Galperin M.Y."/>
            <person name="Jogler C."/>
        </authorList>
    </citation>
    <scope>NUCLEOTIDE SEQUENCE [LARGE SCALE GENOMIC DNA]</scope>
    <source>
        <strain evidence="1 2">Poly24</strain>
    </source>
</reference>
<dbReference type="KEGG" id="rcf:Poly24_41370"/>
<name>A0A518JY00_9BACT</name>